<reference evidence="2 3" key="1">
    <citation type="journal article" date="2020" name="BMC Genomics">
        <title>Intraspecific diversification of the crop wild relative Brassica cretica Lam. using demographic model selection.</title>
        <authorList>
            <person name="Kioukis A."/>
            <person name="Michalopoulou V.A."/>
            <person name="Briers L."/>
            <person name="Pirintsos S."/>
            <person name="Studholme D.J."/>
            <person name="Pavlidis P."/>
            <person name="Sarris P.F."/>
        </authorList>
    </citation>
    <scope>NUCLEOTIDE SEQUENCE [LARGE SCALE GENOMIC DNA]</scope>
    <source>
        <strain evidence="3">cv. PFS-1207/04</strain>
    </source>
</reference>
<evidence type="ECO:0000256" key="1">
    <source>
        <dbReference type="SAM" id="MobiDB-lite"/>
    </source>
</evidence>
<keyword evidence="3" id="KW-1185">Reference proteome</keyword>
<evidence type="ECO:0000313" key="3">
    <source>
        <dbReference type="Proteomes" id="UP000266723"/>
    </source>
</evidence>
<dbReference type="EMBL" id="QGKV02001556">
    <property type="protein sequence ID" value="KAF3518103.1"/>
    <property type="molecule type" value="Genomic_DNA"/>
</dbReference>
<organism evidence="2 3">
    <name type="scientific">Brassica cretica</name>
    <name type="common">Mustard</name>
    <dbReference type="NCBI Taxonomy" id="69181"/>
    <lineage>
        <taxon>Eukaryota</taxon>
        <taxon>Viridiplantae</taxon>
        <taxon>Streptophyta</taxon>
        <taxon>Embryophyta</taxon>
        <taxon>Tracheophyta</taxon>
        <taxon>Spermatophyta</taxon>
        <taxon>Magnoliopsida</taxon>
        <taxon>eudicotyledons</taxon>
        <taxon>Gunneridae</taxon>
        <taxon>Pentapetalae</taxon>
        <taxon>rosids</taxon>
        <taxon>malvids</taxon>
        <taxon>Brassicales</taxon>
        <taxon>Brassicaceae</taxon>
        <taxon>Brassiceae</taxon>
        <taxon>Brassica</taxon>
    </lineage>
</organism>
<gene>
    <name evidence="2" type="ORF">DY000_02060144</name>
</gene>
<dbReference type="Proteomes" id="UP000266723">
    <property type="component" value="Unassembled WGS sequence"/>
</dbReference>
<sequence>MSPRKRISDDALPSSFGPKSLGVRDGEIVPKIEFVLHSINREQFVEYWFATYGLQAPPPEPWCPPRPRGRREAATPIVFLKYFQLQVPDTNYIKPAKEIIKGFLYPQDIKNRIQALRIIIKHVGKH</sequence>
<feature type="region of interest" description="Disordered" evidence="1">
    <location>
        <begin position="1"/>
        <end position="23"/>
    </location>
</feature>
<comment type="caution">
    <text evidence="2">The sequence shown here is derived from an EMBL/GenBank/DDBJ whole genome shotgun (WGS) entry which is preliminary data.</text>
</comment>
<name>A0ABQ7AVU6_BRACR</name>
<evidence type="ECO:0000313" key="2">
    <source>
        <dbReference type="EMBL" id="KAF3518103.1"/>
    </source>
</evidence>
<protein>
    <submittedName>
        <fullName evidence="2">Uncharacterized protein</fullName>
    </submittedName>
</protein>
<accession>A0ABQ7AVU6</accession>
<proteinExistence type="predicted"/>